<comment type="subcellular location">
    <subcellularLocation>
        <location evidence="9">Mitochondrion inner membrane</location>
        <topology evidence="9">Peripheral membrane protein</topology>
        <orientation evidence="9">Intermembrane side</orientation>
    </subcellularLocation>
</comment>
<name>A0A0G4I8R7_9ALVE</name>
<comment type="function">
    <text evidence="9">Mitochondrial intermembrane chaperone that participates in the import and insertion of some multi-pass transmembrane proteins into the mitochondrial inner membrane. Also required for the transfer of beta-barrel precursors from the TOM complex to the sorting and assembly machinery (SAM complex) of the outer membrane. Acts as a chaperone-like protein that protects the hydrophobic precursors from aggregation and guide them through the mitochondrial intermembrane space.</text>
</comment>
<evidence type="ECO:0000256" key="3">
    <source>
        <dbReference type="ARBA" id="ARBA00022723"/>
    </source>
</evidence>
<sequence>MFKSSSKAPEPVAPGLNPVDVAVTELVAVADLYKRMSDICWKKCVPSVKDAHLGTGEQSCIDRCVNKYFGVHEMVGERIQSAFHEAEASPGSS</sequence>
<comment type="subunit">
    <text evidence="9">Heterohexamer.</text>
</comment>
<comment type="domain">
    <text evidence="9">The twin CX3C motif contains 4 conserved Cys residues that form 2 disulfide bonds in the mitochondrial intermembrane space.</text>
</comment>
<keyword evidence="8 9" id="KW-1015">Disulfide bond</keyword>
<keyword evidence="9" id="KW-0472">Membrane</keyword>
<keyword evidence="4" id="KW-0862">Zinc</keyword>
<evidence type="ECO:0000256" key="5">
    <source>
        <dbReference type="ARBA" id="ARBA00022927"/>
    </source>
</evidence>
<evidence type="ECO:0000259" key="10">
    <source>
        <dbReference type="Pfam" id="PF02953"/>
    </source>
</evidence>
<dbReference type="PANTHER" id="PTHR11038">
    <property type="entry name" value="MITOCHONDRIAL IMPORT INNER MEMBRANE TRANSLOCASE SUBUNIT TIM10"/>
    <property type="match status" value="1"/>
</dbReference>
<proteinExistence type="inferred from homology"/>
<comment type="similarity">
    <text evidence="1 9">Belongs to the small Tim family.</text>
</comment>
<keyword evidence="9" id="KW-0143">Chaperone</keyword>
<organism evidence="11">
    <name type="scientific">Chromera velia CCMP2878</name>
    <dbReference type="NCBI Taxonomy" id="1169474"/>
    <lineage>
        <taxon>Eukaryota</taxon>
        <taxon>Sar</taxon>
        <taxon>Alveolata</taxon>
        <taxon>Colpodellida</taxon>
        <taxon>Chromeraceae</taxon>
        <taxon>Chromera</taxon>
    </lineage>
</organism>
<evidence type="ECO:0000256" key="1">
    <source>
        <dbReference type="ARBA" id="ARBA00006720"/>
    </source>
</evidence>
<dbReference type="GO" id="GO:0015031">
    <property type="term" value="P:protein transport"/>
    <property type="evidence" value="ECO:0007669"/>
    <property type="project" value="UniProtKB-KW"/>
</dbReference>
<keyword evidence="6 9" id="KW-0811">Translocation</keyword>
<dbReference type="SUPFAM" id="SSF144122">
    <property type="entry name" value="Tim10-like"/>
    <property type="match status" value="1"/>
</dbReference>
<dbReference type="Pfam" id="PF02953">
    <property type="entry name" value="zf-Tim10_DDP"/>
    <property type="match status" value="1"/>
</dbReference>
<dbReference type="GO" id="GO:0005743">
    <property type="term" value="C:mitochondrial inner membrane"/>
    <property type="evidence" value="ECO:0007669"/>
    <property type="project" value="UniProtKB-SubCell"/>
</dbReference>
<evidence type="ECO:0000256" key="8">
    <source>
        <dbReference type="ARBA" id="ARBA00023157"/>
    </source>
</evidence>
<evidence type="ECO:0000256" key="2">
    <source>
        <dbReference type="ARBA" id="ARBA00022448"/>
    </source>
</evidence>
<keyword evidence="9" id="KW-0999">Mitochondrion inner membrane</keyword>
<dbReference type="InterPro" id="IPR035427">
    <property type="entry name" value="Tim10-like_dom_sf"/>
</dbReference>
<dbReference type="InterPro" id="IPR004217">
    <property type="entry name" value="Tim10-like"/>
</dbReference>
<evidence type="ECO:0000256" key="6">
    <source>
        <dbReference type="ARBA" id="ARBA00023010"/>
    </source>
</evidence>
<dbReference type="PANTHER" id="PTHR11038:SF16">
    <property type="entry name" value="MITOCHONDRIAL IMPORT INNER MEMBRANE TRANSLOCASE SUBUNIT TIM10"/>
    <property type="match status" value="1"/>
</dbReference>
<evidence type="ECO:0000313" key="11">
    <source>
        <dbReference type="EMBL" id="CEM53509.1"/>
    </source>
</evidence>
<feature type="domain" description="Tim10-like" evidence="10">
    <location>
        <begin position="25"/>
        <end position="81"/>
    </location>
</feature>
<dbReference type="GO" id="GO:0045039">
    <property type="term" value="P:protein insertion into mitochondrial inner membrane"/>
    <property type="evidence" value="ECO:0007669"/>
    <property type="project" value="TreeGrafter"/>
</dbReference>
<dbReference type="EMBL" id="CDMZ01005701">
    <property type="protein sequence ID" value="CEM53509.1"/>
    <property type="molecule type" value="Genomic_DNA"/>
</dbReference>
<keyword evidence="2 9" id="KW-0813">Transport</keyword>
<keyword evidence="7 9" id="KW-0496">Mitochondrion</keyword>
<evidence type="ECO:0000256" key="7">
    <source>
        <dbReference type="ARBA" id="ARBA00023128"/>
    </source>
</evidence>
<reference evidence="11" key="1">
    <citation type="submission" date="2014-11" db="EMBL/GenBank/DDBJ databases">
        <authorList>
            <person name="Otto D Thomas"/>
            <person name="Naeem Raeece"/>
        </authorList>
    </citation>
    <scope>NUCLEOTIDE SEQUENCE</scope>
</reference>
<protein>
    <recommendedName>
        <fullName evidence="9">Mitochondrial import inner membrane translocase subunit</fullName>
    </recommendedName>
</protein>
<gene>
    <name evidence="11" type="ORF">Cvel_12016</name>
</gene>
<keyword evidence="3" id="KW-0479">Metal-binding</keyword>
<accession>A0A0G4I8R7</accession>
<evidence type="ECO:0000256" key="4">
    <source>
        <dbReference type="ARBA" id="ARBA00022833"/>
    </source>
</evidence>
<dbReference type="Gene3D" id="1.10.287.810">
    <property type="entry name" value="Mitochondrial import inner membrane translocase subunit tim13 like domains"/>
    <property type="match status" value="1"/>
</dbReference>
<keyword evidence="5 9" id="KW-0653">Protein transport</keyword>
<dbReference type="GO" id="GO:0046872">
    <property type="term" value="F:metal ion binding"/>
    <property type="evidence" value="ECO:0007669"/>
    <property type="project" value="UniProtKB-KW"/>
</dbReference>
<evidence type="ECO:0000256" key="9">
    <source>
        <dbReference type="RuleBase" id="RU367043"/>
    </source>
</evidence>
<dbReference type="AlphaFoldDB" id="A0A0G4I8R7"/>
<dbReference type="VEuPathDB" id="CryptoDB:Cvel_12016"/>